<dbReference type="Gramene" id="OGLUM10G19060.1">
    <property type="protein sequence ID" value="OGLUM10G19060.1"/>
    <property type="gene ID" value="OGLUM10G19060"/>
</dbReference>
<dbReference type="AlphaFoldDB" id="A0A0E0BDY1"/>
<dbReference type="Proteomes" id="UP000026961">
    <property type="component" value="Chromosome 10"/>
</dbReference>
<evidence type="ECO:0000313" key="1">
    <source>
        <dbReference type="EnsemblPlants" id="OGLUM10G19060.1"/>
    </source>
</evidence>
<keyword evidence="2" id="KW-1185">Reference proteome</keyword>
<accession>A0A0E0BDY1</accession>
<reference evidence="1" key="2">
    <citation type="submission" date="2018-05" db="EMBL/GenBank/DDBJ databases">
        <title>OgluRS3 (Oryza glumaepatula Reference Sequence Version 3).</title>
        <authorList>
            <person name="Zhang J."/>
            <person name="Kudrna D."/>
            <person name="Lee S."/>
            <person name="Talag J."/>
            <person name="Welchert J."/>
            <person name="Wing R.A."/>
        </authorList>
    </citation>
    <scope>NUCLEOTIDE SEQUENCE [LARGE SCALE GENOMIC DNA]</scope>
</reference>
<name>A0A0E0BDY1_9ORYZ</name>
<evidence type="ECO:0000313" key="2">
    <source>
        <dbReference type="Proteomes" id="UP000026961"/>
    </source>
</evidence>
<dbReference type="HOGENOM" id="CLU_197052_0_0_1"/>
<reference evidence="1" key="1">
    <citation type="submission" date="2015-04" db="UniProtKB">
        <authorList>
            <consortium name="EnsemblPlants"/>
        </authorList>
    </citation>
    <scope>IDENTIFICATION</scope>
</reference>
<dbReference type="EnsemblPlants" id="OGLUM10G19060.1">
    <property type="protein sequence ID" value="OGLUM10G19060.1"/>
    <property type="gene ID" value="OGLUM10G19060"/>
</dbReference>
<organism evidence="1">
    <name type="scientific">Oryza glumipatula</name>
    <dbReference type="NCBI Taxonomy" id="40148"/>
    <lineage>
        <taxon>Eukaryota</taxon>
        <taxon>Viridiplantae</taxon>
        <taxon>Streptophyta</taxon>
        <taxon>Embryophyta</taxon>
        <taxon>Tracheophyta</taxon>
        <taxon>Spermatophyta</taxon>
        <taxon>Magnoliopsida</taxon>
        <taxon>Liliopsida</taxon>
        <taxon>Poales</taxon>
        <taxon>Poaceae</taxon>
        <taxon>BOP clade</taxon>
        <taxon>Oryzoideae</taxon>
        <taxon>Oryzeae</taxon>
        <taxon>Oryzinae</taxon>
        <taxon>Oryza</taxon>
    </lineage>
</organism>
<protein>
    <submittedName>
        <fullName evidence="1">Uncharacterized protein</fullName>
    </submittedName>
</protein>
<sequence>MMSSSSVGPTAIRCHRRTHALRAVIHVALEGYQQCKCNATQSIPARKCDEISPNSRRNR</sequence>
<proteinExistence type="predicted"/>